<evidence type="ECO:0000313" key="3">
    <source>
        <dbReference type="Proteomes" id="UP001324634"/>
    </source>
</evidence>
<dbReference type="Proteomes" id="UP001324634">
    <property type="component" value="Chromosome"/>
</dbReference>
<dbReference type="InterPro" id="IPR012312">
    <property type="entry name" value="Hemerythrin-like"/>
</dbReference>
<accession>A0AAX4HTP6</accession>
<dbReference type="RefSeq" id="WP_321398912.1">
    <property type="nucleotide sequence ID" value="NZ_CP139487.1"/>
</dbReference>
<organism evidence="2 3">
    <name type="scientific">Peredibacter starrii</name>
    <dbReference type="NCBI Taxonomy" id="28202"/>
    <lineage>
        <taxon>Bacteria</taxon>
        <taxon>Pseudomonadati</taxon>
        <taxon>Bdellovibrionota</taxon>
        <taxon>Bacteriovoracia</taxon>
        <taxon>Bacteriovoracales</taxon>
        <taxon>Bacteriovoracaceae</taxon>
        <taxon>Peredibacter</taxon>
    </lineage>
</organism>
<dbReference type="AlphaFoldDB" id="A0AAX4HTP6"/>
<gene>
    <name evidence="2" type="ORF">SOO65_07395</name>
</gene>
<dbReference type="PANTHER" id="PTHR35585:SF1">
    <property type="entry name" value="HHE DOMAIN PROTEIN (AFU_ORTHOLOGUE AFUA_4G00730)"/>
    <property type="match status" value="1"/>
</dbReference>
<name>A0AAX4HTP6_9BACT</name>
<evidence type="ECO:0000259" key="1">
    <source>
        <dbReference type="Pfam" id="PF01814"/>
    </source>
</evidence>
<protein>
    <submittedName>
        <fullName evidence="2">Hemerythrin domain-containing protein</fullName>
    </submittedName>
</protein>
<dbReference type="Gene3D" id="1.20.120.520">
    <property type="entry name" value="nmb1532 protein domain like"/>
    <property type="match status" value="1"/>
</dbReference>
<feature type="domain" description="Hemerythrin-like" evidence="1">
    <location>
        <begin position="3"/>
        <end position="123"/>
    </location>
</feature>
<keyword evidence="3" id="KW-1185">Reference proteome</keyword>
<dbReference type="KEGG" id="psti:SOO65_07395"/>
<dbReference type="Pfam" id="PF01814">
    <property type="entry name" value="Hemerythrin"/>
    <property type="match status" value="1"/>
</dbReference>
<dbReference type="EMBL" id="CP139487">
    <property type="protein sequence ID" value="WPU66567.1"/>
    <property type="molecule type" value="Genomic_DNA"/>
</dbReference>
<proteinExistence type="predicted"/>
<evidence type="ECO:0000313" key="2">
    <source>
        <dbReference type="EMBL" id="WPU66567.1"/>
    </source>
</evidence>
<reference evidence="2 3" key="1">
    <citation type="submission" date="2023-11" db="EMBL/GenBank/DDBJ databases">
        <title>Peredibacter starrii A3.12.</title>
        <authorList>
            <person name="Mitchell R.J."/>
        </authorList>
    </citation>
    <scope>NUCLEOTIDE SEQUENCE [LARGE SCALE GENOMIC DNA]</scope>
    <source>
        <strain evidence="2 3">A3.12</strain>
    </source>
</reference>
<sequence>MEIYQLLKDDHKTVKTLLKKLEDTTERSQKERTTLFTKLKEALIPHTRAEEKIFYESLKLSEVKEADDLAYEGYEEHGVADRLIKELDKTEPSDKRWTALMSVLKEVVEHHIKEEEENMFKKAQKSFDSELAVEMGENFLELKEKFLNILQAGKIPKQAPSHSLSP</sequence>
<dbReference type="PANTHER" id="PTHR35585">
    <property type="entry name" value="HHE DOMAIN PROTEIN (AFU_ORTHOLOGUE AFUA_4G00730)"/>
    <property type="match status" value="1"/>
</dbReference>